<comment type="function">
    <text evidence="5">Catalyzes the Claisen rearrangement of chorismate to prephenate.</text>
</comment>
<dbReference type="InterPro" id="IPR002701">
    <property type="entry name" value="CM_II_prokaryot"/>
</dbReference>
<organism evidence="8 9">
    <name type="scientific">Mycobacterium adipatum</name>
    <dbReference type="NCBI Taxonomy" id="1682113"/>
    <lineage>
        <taxon>Bacteria</taxon>
        <taxon>Bacillati</taxon>
        <taxon>Actinomycetota</taxon>
        <taxon>Actinomycetes</taxon>
        <taxon>Mycobacteriales</taxon>
        <taxon>Mycobacteriaceae</taxon>
        <taxon>Mycobacterium</taxon>
    </lineage>
</organism>
<evidence type="ECO:0000259" key="7">
    <source>
        <dbReference type="PROSITE" id="PS51168"/>
    </source>
</evidence>
<evidence type="ECO:0000256" key="4">
    <source>
        <dbReference type="ARBA" id="ARBA00023235"/>
    </source>
</evidence>
<dbReference type="InterPro" id="IPR051331">
    <property type="entry name" value="Chorismate_mutase-related"/>
</dbReference>
<dbReference type="AlphaFoldDB" id="A0A172UQT7"/>
<comment type="catalytic activity">
    <reaction evidence="5">
        <text>chorismate = prephenate</text>
        <dbReference type="Rhea" id="RHEA:13897"/>
        <dbReference type="ChEBI" id="CHEBI:29748"/>
        <dbReference type="ChEBI" id="CHEBI:29934"/>
        <dbReference type="EC" id="5.4.99.5"/>
    </reaction>
</comment>
<dbReference type="Pfam" id="PF01817">
    <property type="entry name" value="CM_2"/>
    <property type="match status" value="1"/>
</dbReference>
<feature type="signal peptide" evidence="6">
    <location>
        <begin position="1"/>
        <end position="21"/>
    </location>
</feature>
<evidence type="ECO:0000313" key="9">
    <source>
        <dbReference type="Proteomes" id="UP000077143"/>
    </source>
</evidence>
<keyword evidence="4 5" id="KW-0413">Isomerase</keyword>
<evidence type="ECO:0000256" key="5">
    <source>
        <dbReference type="PIRNR" id="PIRNR026640"/>
    </source>
</evidence>
<feature type="domain" description="Chorismate mutase" evidence="7">
    <location>
        <begin position="5"/>
        <end position="101"/>
    </location>
</feature>
<protein>
    <recommendedName>
        <fullName evidence="2 5">Chorismate mutase</fullName>
        <ecNumber evidence="2 5">5.4.99.5</ecNumber>
    </recommendedName>
</protein>
<dbReference type="EC" id="5.4.99.5" evidence="2 5"/>
<name>A0A172UQT7_9MYCO</name>
<evidence type="ECO:0000256" key="2">
    <source>
        <dbReference type="ARBA" id="ARBA00012404"/>
    </source>
</evidence>
<dbReference type="Proteomes" id="UP000077143">
    <property type="component" value="Chromosome"/>
</dbReference>
<reference evidence="8 9" key="1">
    <citation type="submission" date="2016-05" db="EMBL/GenBank/DDBJ databases">
        <title>Complete genome sequence of a phthalic acid esters degrading Mycobacterium sp. YC-RL4.</title>
        <authorList>
            <person name="Ren L."/>
            <person name="Fan S."/>
            <person name="Ruth N."/>
            <person name="Jia Y."/>
            <person name="Wang J."/>
            <person name="Qiao C."/>
        </authorList>
    </citation>
    <scope>NUCLEOTIDE SEQUENCE [LARGE SCALE GENOMIC DNA]</scope>
    <source>
        <strain evidence="8 9">YC-RL4</strain>
    </source>
</reference>
<dbReference type="PIRSF" id="PIRSF026640">
    <property type="entry name" value="Peripl_chor_mut"/>
    <property type="match status" value="1"/>
</dbReference>
<dbReference type="NCBIfam" id="TIGR01806">
    <property type="entry name" value="CM_mono2"/>
    <property type="match status" value="1"/>
</dbReference>
<dbReference type="OrthoDB" id="3825510at2"/>
<feature type="chain" id="PRO_5008002311" description="Chorismate mutase" evidence="6">
    <location>
        <begin position="22"/>
        <end position="182"/>
    </location>
</feature>
<dbReference type="NCBIfam" id="NF006741">
    <property type="entry name" value="PRK09269.1"/>
    <property type="match status" value="1"/>
</dbReference>
<dbReference type="PANTHER" id="PTHR38041">
    <property type="entry name" value="CHORISMATE MUTASE"/>
    <property type="match status" value="1"/>
</dbReference>
<dbReference type="SMART" id="SM00830">
    <property type="entry name" value="CM_2"/>
    <property type="match status" value="1"/>
</dbReference>
<evidence type="ECO:0000256" key="6">
    <source>
        <dbReference type="SAM" id="SignalP"/>
    </source>
</evidence>
<dbReference type="Gene3D" id="1.20.59.10">
    <property type="entry name" value="Chorismate mutase"/>
    <property type="match status" value="1"/>
</dbReference>
<dbReference type="UniPathway" id="UPA00120">
    <property type="reaction ID" value="UER00203"/>
</dbReference>
<comment type="pathway">
    <text evidence="1 5">Metabolic intermediate biosynthesis; prephenate biosynthesis; prephenate from chorismate: step 1/1.</text>
</comment>
<dbReference type="GO" id="GO:0004106">
    <property type="term" value="F:chorismate mutase activity"/>
    <property type="evidence" value="ECO:0007669"/>
    <property type="project" value="UniProtKB-EC"/>
</dbReference>
<sequence length="182" mass="19558">MRPLAIALAALAVASAPIARADVLSPLHPLVDAAAQRLLTAEPVAASKYLTGGQIEDPQREAQVLDTVAAAAQAQGADPAYVRDVFRDQIDATVSLQYSLFGDWKVDPAAAPVSAPDLASTRATIDGLNQTMVAEIAHQWPELQAPTCRAELDATIDEVAVNRELDPRYRRALEYATHDYCR</sequence>
<dbReference type="RefSeq" id="WP_067999247.1">
    <property type="nucleotide sequence ID" value="NZ_CP015596.1"/>
</dbReference>
<dbReference type="EMBL" id="CP015596">
    <property type="protein sequence ID" value="ANE81532.1"/>
    <property type="molecule type" value="Genomic_DNA"/>
</dbReference>
<proteinExistence type="predicted"/>
<keyword evidence="3 6" id="KW-0732">Signal</keyword>
<dbReference type="InterPro" id="IPR036979">
    <property type="entry name" value="CM_dom_sf"/>
</dbReference>
<evidence type="ECO:0000313" key="8">
    <source>
        <dbReference type="EMBL" id="ANE81532.1"/>
    </source>
</evidence>
<dbReference type="InterPro" id="IPR036263">
    <property type="entry name" value="Chorismate_II_sf"/>
</dbReference>
<dbReference type="InterPro" id="IPR008240">
    <property type="entry name" value="Chorismate_mutase_periplasmic"/>
</dbReference>
<evidence type="ECO:0000256" key="3">
    <source>
        <dbReference type="ARBA" id="ARBA00022729"/>
    </source>
</evidence>
<dbReference type="GO" id="GO:0009697">
    <property type="term" value="P:salicylic acid biosynthetic process"/>
    <property type="evidence" value="ECO:0007669"/>
    <property type="project" value="TreeGrafter"/>
</dbReference>
<dbReference type="KEGG" id="madi:A7U43_21545"/>
<dbReference type="GO" id="GO:0046417">
    <property type="term" value="P:chorismate metabolic process"/>
    <property type="evidence" value="ECO:0007669"/>
    <property type="project" value="InterPro"/>
</dbReference>
<dbReference type="SUPFAM" id="SSF48600">
    <property type="entry name" value="Chorismate mutase II"/>
    <property type="match status" value="1"/>
</dbReference>
<dbReference type="STRING" id="1682113.A7U43_21545"/>
<keyword evidence="9" id="KW-1185">Reference proteome</keyword>
<accession>A0A172UQT7</accession>
<gene>
    <name evidence="8" type="ORF">A7U43_21545</name>
</gene>
<dbReference type="PANTHER" id="PTHR38041:SF2">
    <property type="entry name" value="SECRETED CHORISMATE MUTASE"/>
    <property type="match status" value="1"/>
</dbReference>
<dbReference type="PROSITE" id="PS51168">
    <property type="entry name" value="CHORISMATE_MUT_2"/>
    <property type="match status" value="1"/>
</dbReference>
<evidence type="ECO:0000256" key="1">
    <source>
        <dbReference type="ARBA" id="ARBA00004817"/>
    </source>
</evidence>